<dbReference type="Proteomes" id="UP001177021">
    <property type="component" value="Unassembled WGS sequence"/>
</dbReference>
<organism evidence="1 2">
    <name type="scientific">Trifolium pratense</name>
    <name type="common">Red clover</name>
    <dbReference type="NCBI Taxonomy" id="57577"/>
    <lineage>
        <taxon>Eukaryota</taxon>
        <taxon>Viridiplantae</taxon>
        <taxon>Streptophyta</taxon>
        <taxon>Embryophyta</taxon>
        <taxon>Tracheophyta</taxon>
        <taxon>Spermatophyta</taxon>
        <taxon>Magnoliopsida</taxon>
        <taxon>eudicotyledons</taxon>
        <taxon>Gunneridae</taxon>
        <taxon>Pentapetalae</taxon>
        <taxon>rosids</taxon>
        <taxon>fabids</taxon>
        <taxon>Fabales</taxon>
        <taxon>Fabaceae</taxon>
        <taxon>Papilionoideae</taxon>
        <taxon>50 kb inversion clade</taxon>
        <taxon>NPAAA clade</taxon>
        <taxon>Hologalegina</taxon>
        <taxon>IRL clade</taxon>
        <taxon>Trifolieae</taxon>
        <taxon>Trifolium</taxon>
    </lineage>
</organism>
<protein>
    <submittedName>
        <fullName evidence="1">Uncharacterized protein</fullName>
    </submittedName>
</protein>
<gene>
    <name evidence="1" type="ORF">MILVUS5_LOCUS26144</name>
</gene>
<accession>A0ACB0KSF5</accession>
<name>A0ACB0KSF5_TRIPR</name>
<evidence type="ECO:0000313" key="2">
    <source>
        <dbReference type="Proteomes" id="UP001177021"/>
    </source>
</evidence>
<evidence type="ECO:0000313" key="1">
    <source>
        <dbReference type="EMBL" id="CAJ2660124.1"/>
    </source>
</evidence>
<proteinExistence type="predicted"/>
<sequence>MISPSTPMAIPFNDSSPVSENDDDTISCCNEDLSNHADQMFDVLHQCEDVELCPPSFSKKRNNSQKDVNDELQKPVKRAKYRPKVVSQVAKRTKKSQPESNNTPKPATPKQRKTYVRRKTPKCQRPLFVDEDSISFSFLENFNNSKVEQHEIENSTITNESAIGYNSLQSYQKMTSLSCLTLIESRRVGVNFPITCKRKRVRRQKIQLVKLLTPFAKGKRSTTFIRKRKCWTHFCVDGMSKTSRKMKSLIKRIVSLKKQKRRKPNKLVARKKSGELVLYNKKSRVDVILDEETLRVSNLLLAERGHHEPNQSDEQKRYWKETRDFYQERFNMFLYRMRYIQGDRRFTPWKGSVLDSVVGVFLTQNVSDHLSSNAFMSLAVKYPLKSVSCEQSNNLFLSAPKFDTEINDREVEESEAQEAIESSKVDSETENNSCPMERRNSDYSEVSCERSNDEEIETQKANKSSKVDERNSDSSEVSCERSNIEDTETQKAKSSKVDGMERNSDSSEVSCERSNIDDTETQKANKSSKADGMERNSDSLGMNFGMKQTPDTKKSKKEEREEENRILLEKKRQNWAELRKKNTKSHRHRDHEDSIDYEAVRTAKLVDVAAAIKIRGQHTIIGGKIKATLNKIRDSDGRMDLEWLRNIEPKEVKEFLLDIYGLGLKSVECIRLLALNHVAFPVDVNVARIVVRLGWVPLQPLPGYIQIHNLEIFPDSNKIQQFLWPRLCTLDHETLYELHYQLITFGKVFCTKRNPNCNACPMSDVCEHYKSSLARTKLALPPNPNSDQTIVATETDHANAYSDLLSNSKSTFITEDRKECEPIVEMPASPEPEDIDLDSELDEEIYYGHTNEDKDIEDIMTVNLSSQESSFLSKILDNSFEEFDYGMNTSSTMVLSQAAAIPSQKMKNVSRLKTERLVYVLPDKHPLLAKCAPREPNDRSPYLLIVWLPAELGSSDETSKTGLQEEENIQSQTVPGTLLIPCRTAMRARFPLNGTYFQTNEVFADYASMKQPINVPRNWIWNLERRITYFGTSFSSITRGLSMEQIKNLCWEGFICVRAIDTITGAPRPISSILHRNTTTKVGKGNKNVLPNES</sequence>
<reference evidence="1" key="1">
    <citation type="submission" date="2023-10" db="EMBL/GenBank/DDBJ databases">
        <authorList>
            <person name="Rodriguez Cubillos JULIANA M."/>
            <person name="De Vega J."/>
        </authorList>
    </citation>
    <scope>NUCLEOTIDE SEQUENCE</scope>
</reference>
<comment type="caution">
    <text evidence="1">The sequence shown here is derived from an EMBL/GenBank/DDBJ whole genome shotgun (WGS) entry which is preliminary data.</text>
</comment>
<dbReference type="EMBL" id="CASHSV030000311">
    <property type="protein sequence ID" value="CAJ2660124.1"/>
    <property type="molecule type" value="Genomic_DNA"/>
</dbReference>
<keyword evidence="2" id="KW-1185">Reference proteome</keyword>